<name>A0A1S2LL82_9BACI</name>
<dbReference type="AlphaFoldDB" id="A0A1S2LL82"/>
<dbReference type="RefSeq" id="WP_071313150.1">
    <property type="nucleotide sequence ID" value="NZ_MLQQ01000018.1"/>
</dbReference>
<dbReference type="SUPFAM" id="SSF51735">
    <property type="entry name" value="NAD(P)-binding Rossmann-fold domains"/>
    <property type="match status" value="1"/>
</dbReference>
<accession>A0A1S2LL82</accession>
<dbReference type="Gene3D" id="3.40.50.720">
    <property type="entry name" value="NAD(P)-binding Rossmann-like Domain"/>
    <property type="match status" value="1"/>
</dbReference>
<proteinExistence type="predicted"/>
<dbReference type="PRINTS" id="PR00081">
    <property type="entry name" value="GDHRDH"/>
</dbReference>
<dbReference type="Pfam" id="PF00106">
    <property type="entry name" value="adh_short"/>
    <property type="match status" value="1"/>
</dbReference>
<dbReference type="PANTHER" id="PTHR43157">
    <property type="entry name" value="PHOSPHATIDYLINOSITOL-GLYCAN BIOSYNTHESIS CLASS F PROTEIN-RELATED"/>
    <property type="match status" value="1"/>
</dbReference>
<dbReference type="Proteomes" id="UP000180098">
    <property type="component" value="Unassembled WGS sequence"/>
</dbReference>
<reference evidence="2 3" key="1">
    <citation type="submission" date="2016-10" db="EMBL/GenBank/DDBJ databases">
        <title>Draft genome sequences of four alkaliphilic bacteria belonging to the Anaerobacillus genus.</title>
        <authorList>
            <person name="Bassil N.M."/>
            <person name="Lloyd J.R."/>
        </authorList>
    </citation>
    <scope>NUCLEOTIDE SEQUENCE [LARGE SCALE GENOMIC DNA]</scope>
    <source>
        <strain evidence="2 3">DSM 15340</strain>
    </source>
</reference>
<keyword evidence="1" id="KW-0560">Oxidoreductase</keyword>
<comment type="caution">
    <text evidence="2">The sequence shown here is derived from an EMBL/GenBank/DDBJ whole genome shotgun (WGS) entry which is preliminary data.</text>
</comment>
<sequence>MKKRTVIITGANSGIGKAATLQFAKEGYTVIMACRNIEKSEKVHKDIIEATQNRNVELMKLDASSFQSIHQFCEEFKKRYETLDILIHNAAYFNHGAKYCVSDDGIEMTFNTNVVGPYLITCLLLDQLKKSDDARILNAGSNIIKHFFDPKKKIEFSNLQGENNDPKYSVYKMYCQSKMALMLLTFKMADEFKNHGIKVNALQINGATMSKETLQKVTLRYRLIARVQNRFFRPPSYMANNYYEICTSENYKDTTGKLFNDKLEIMEAAPKQPQGFIHDIKQVTGSSLYPYYADDPTMTNEVWEFCERVTGKSIDDYLNSYKEIENEKVETVK</sequence>
<dbReference type="OrthoDB" id="9809821at2"/>
<keyword evidence="3" id="KW-1185">Reference proteome</keyword>
<evidence type="ECO:0000256" key="1">
    <source>
        <dbReference type="ARBA" id="ARBA00023002"/>
    </source>
</evidence>
<dbReference type="InterPro" id="IPR036291">
    <property type="entry name" value="NAD(P)-bd_dom_sf"/>
</dbReference>
<evidence type="ECO:0000313" key="2">
    <source>
        <dbReference type="EMBL" id="OIJ12843.1"/>
    </source>
</evidence>
<dbReference type="PANTHER" id="PTHR43157:SF31">
    <property type="entry name" value="PHOSPHATIDYLINOSITOL-GLYCAN BIOSYNTHESIS CLASS F PROTEIN"/>
    <property type="match status" value="1"/>
</dbReference>
<dbReference type="EMBL" id="MLQQ01000018">
    <property type="protein sequence ID" value="OIJ12843.1"/>
    <property type="molecule type" value="Genomic_DNA"/>
</dbReference>
<dbReference type="GO" id="GO:0016491">
    <property type="term" value="F:oxidoreductase activity"/>
    <property type="evidence" value="ECO:0007669"/>
    <property type="project" value="UniProtKB-KW"/>
</dbReference>
<evidence type="ECO:0000313" key="3">
    <source>
        <dbReference type="Proteomes" id="UP000180098"/>
    </source>
</evidence>
<organism evidence="2 3">
    <name type="scientific">Anaerobacillus arseniciselenatis</name>
    <dbReference type="NCBI Taxonomy" id="85682"/>
    <lineage>
        <taxon>Bacteria</taxon>
        <taxon>Bacillati</taxon>
        <taxon>Bacillota</taxon>
        <taxon>Bacilli</taxon>
        <taxon>Bacillales</taxon>
        <taxon>Bacillaceae</taxon>
        <taxon>Anaerobacillus</taxon>
    </lineage>
</organism>
<dbReference type="InterPro" id="IPR002347">
    <property type="entry name" value="SDR_fam"/>
</dbReference>
<gene>
    <name evidence="2" type="ORF">BKP35_09740</name>
</gene>
<protein>
    <submittedName>
        <fullName evidence="2">Short-chain dehydrogenase</fullName>
    </submittedName>
</protein>